<evidence type="ECO:0000256" key="1">
    <source>
        <dbReference type="SAM" id="SignalP"/>
    </source>
</evidence>
<evidence type="ECO:0000313" key="2">
    <source>
        <dbReference type="EMBL" id="ALO49622.1"/>
    </source>
</evidence>
<proteinExistence type="predicted"/>
<evidence type="ECO:0008006" key="4">
    <source>
        <dbReference type="Google" id="ProtNLM"/>
    </source>
</evidence>
<dbReference type="OrthoDB" id="1069414at2"/>
<feature type="chain" id="PRO_5006601977" description="Rieske domain-containing protein" evidence="1">
    <location>
        <begin position="22"/>
        <end position="188"/>
    </location>
</feature>
<dbReference type="STRING" id="76123.AS203_11450"/>
<keyword evidence="3" id="KW-1185">Reference proteome</keyword>
<evidence type="ECO:0000313" key="3">
    <source>
        <dbReference type="Proteomes" id="UP000056252"/>
    </source>
</evidence>
<name>A0A0S2KMU3_9BACT</name>
<reference evidence="3" key="1">
    <citation type="submission" date="2015-11" db="EMBL/GenBank/DDBJ databases">
        <authorList>
            <person name="Holder M.E."/>
            <person name="Ajami N.J."/>
            <person name="Petrosino J.F."/>
        </authorList>
    </citation>
    <scope>NUCLEOTIDE SEQUENCE [LARGE SCALE GENOMIC DNA]</scope>
    <source>
        <strain evidence="3">F0113</strain>
    </source>
</reference>
<dbReference type="RefSeq" id="WP_025064996.1">
    <property type="nucleotide sequence ID" value="NZ_CP013195.1"/>
</dbReference>
<dbReference type="EMBL" id="CP013195">
    <property type="protein sequence ID" value="ALO49622.1"/>
    <property type="molecule type" value="Genomic_DNA"/>
</dbReference>
<dbReference type="KEGG" id="peo:AS203_11450"/>
<protein>
    <recommendedName>
        <fullName evidence="4">Rieske domain-containing protein</fullName>
    </recommendedName>
</protein>
<feature type="signal peptide" evidence="1">
    <location>
        <begin position="1"/>
        <end position="21"/>
    </location>
</feature>
<dbReference type="PROSITE" id="PS51257">
    <property type="entry name" value="PROKAR_LIPOPROTEIN"/>
    <property type="match status" value="1"/>
</dbReference>
<gene>
    <name evidence="2" type="ORF">AS203_11450</name>
</gene>
<dbReference type="eggNOG" id="ENOG5033DC5">
    <property type="taxonomic scope" value="Bacteria"/>
</dbReference>
<sequence>MKRYGLLLGWMLLALSACRNAHSEYITGVALFVFDNATHQDQTLASAMNPNVPGVFCLIAQSMKSGAVQLLFENNQGLESSVIANAKDLKRPIQLGYNNGIIVGFSNLDIPAEFYAYDKECPNCFDPNAVPVRSKPLTMTSVGLARCGVCHREYNLNADGVVVKGDAGKKLTRYRAQTTGVFGQLAVH</sequence>
<organism evidence="2 3">
    <name type="scientific">Hoylesella enoeca</name>
    <dbReference type="NCBI Taxonomy" id="76123"/>
    <lineage>
        <taxon>Bacteria</taxon>
        <taxon>Pseudomonadati</taxon>
        <taxon>Bacteroidota</taxon>
        <taxon>Bacteroidia</taxon>
        <taxon>Bacteroidales</taxon>
        <taxon>Prevotellaceae</taxon>
        <taxon>Hoylesella</taxon>
    </lineage>
</organism>
<keyword evidence="1" id="KW-0732">Signal</keyword>
<accession>A0A0S2KMU3</accession>
<dbReference type="AlphaFoldDB" id="A0A0S2KMU3"/>
<dbReference type="Proteomes" id="UP000056252">
    <property type="component" value="Chromosome"/>
</dbReference>